<organism evidence="2 3">
    <name type="scientific">Amycolatopsis tolypomycina</name>
    <dbReference type="NCBI Taxonomy" id="208445"/>
    <lineage>
        <taxon>Bacteria</taxon>
        <taxon>Bacillati</taxon>
        <taxon>Actinomycetota</taxon>
        <taxon>Actinomycetes</taxon>
        <taxon>Pseudonocardiales</taxon>
        <taxon>Pseudonocardiaceae</taxon>
        <taxon>Amycolatopsis</taxon>
    </lineage>
</organism>
<feature type="region of interest" description="Disordered" evidence="1">
    <location>
        <begin position="19"/>
        <end position="38"/>
    </location>
</feature>
<dbReference type="AlphaFoldDB" id="A0A1H4IFE7"/>
<proteinExistence type="predicted"/>
<reference evidence="3" key="1">
    <citation type="submission" date="2016-10" db="EMBL/GenBank/DDBJ databases">
        <authorList>
            <person name="Varghese N."/>
            <person name="Submissions S."/>
        </authorList>
    </citation>
    <scope>NUCLEOTIDE SEQUENCE [LARGE SCALE GENOMIC DNA]</scope>
    <source>
        <strain evidence="3">DSM 44544</strain>
    </source>
</reference>
<sequence length="38" mass="3754">MSAAASRAVIGTAFTQDAGPAYAPVSFGADGTPKAEIR</sequence>
<gene>
    <name evidence="2" type="ORF">SAMN04489727_0370</name>
</gene>
<dbReference type="EMBL" id="FNSO01000002">
    <property type="protein sequence ID" value="SEB31992.1"/>
    <property type="molecule type" value="Genomic_DNA"/>
</dbReference>
<evidence type="ECO:0000313" key="3">
    <source>
        <dbReference type="Proteomes" id="UP000199622"/>
    </source>
</evidence>
<name>A0A1H4IFE7_9PSEU</name>
<evidence type="ECO:0000313" key="2">
    <source>
        <dbReference type="EMBL" id="SEB31992.1"/>
    </source>
</evidence>
<protein>
    <submittedName>
        <fullName evidence="2">Uncharacterized protein</fullName>
    </submittedName>
</protein>
<dbReference type="Proteomes" id="UP000199622">
    <property type="component" value="Unassembled WGS sequence"/>
</dbReference>
<keyword evidence="3" id="KW-1185">Reference proteome</keyword>
<accession>A0A1H4IFE7</accession>
<evidence type="ECO:0000256" key="1">
    <source>
        <dbReference type="SAM" id="MobiDB-lite"/>
    </source>
</evidence>